<reference evidence="2" key="2">
    <citation type="journal article" date="2021" name="PeerJ">
        <title>Extensive microbial diversity within the chicken gut microbiome revealed by metagenomics and culture.</title>
        <authorList>
            <person name="Gilroy R."/>
            <person name="Ravi A."/>
            <person name="Getino M."/>
            <person name="Pursley I."/>
            <person name="Horton D.L."/>
            <person name="Alikhan N.F."/>
            <person name="Baker D."/>
            <person name="Gharbi K."/>
            <person name="Hall N."/>
            <person name="Watson M."/>
            <person name="Adriaenssens E.M."/>
            <person name="Foster-Nyarko E."/>
            <person name="Jarju S."/>
            <person name="Secka A."/>
            <person name="Antonio M."/>
            <person name="Oren A."/>
            <person name="Chaudhuri R.R."/>
            <person name="La Ragione R."/>
            <person name="Hildebrand F."/>
            <person name="Pallen M.J."/>
        </authorList>
    </citation>
    <scope>NUCLEOTIDE SEQUENCE</scope>
    <source>
        <strain evidence="2">ChiW13-3771</strain>
    </source>
</reference>
<protein>
    <submittedName>
        <fullName evidence="2">Uncharacterized protein</fullName>
    </submittedName>
</protein>
<name>A0A9D1EDR8_9FIRM</name>
<reference evidence="2" key="1">
    <citation type="submission" date="2020-10" db="EMBL/GenBank/DDBJ databases">
        <authorList>
            <person name="Gilroy R."/>
        </authorList>
    </citation>
    <scope>NUCLEOTIDE SEQUENCE</scope>
    <source>
        <strain evidence="2">ChiW13-3771</strain>
    </source>
</reference>
<sequence>MHKIKSLLIATVVTLSIGAVMIPIDPNGPETDPSETTETTETTETPEIVPFHDGPLEN</sequence>
<organism evidence="2 3">
    <name type="scientific">Candidatus Fimimorpha faecalis</name>
    <dbReference type="NCBI Taxonomy" id="2840824"/>
    <lineage>
        <taxon>Bacteria</taxon>
        <taxon>Bacillati</taxon>
        <taxon>Bacillota</taxon>
        <taxon>Clostridia</taxon>
        <taxon>Eubacteriales</taxon>
        <taxon>Candidatus Fimimorpha</taxon>
    </lineage>
</organism>
<accession>A0A9D1EDR8</accession>
<feature type="compositionally biased region" description="Low complexity" evidence="1">
    <location>
        <begin position="29"/>
        <end position="47"/>
    </location>
</feature>
<dbReference type="AlphaFoldDB" id="A0A9D1EDR8"/>
<evidence type="ECO:0000313" key="2">
    <source>
        <dbReference type="EMBL" id="HIR88491.1"/>
    </source>
</evidence>
<dbReference type="Proteomes" id="UP000824201">
    <property type="component" value="Unassembled WGS sequence"/>
</dbReference>
<evidence type="ECO:0000256" key="1">
    <source>
        <dbReference type="SAM" id="MobiDB-lite"/>
    </source>
</evidence>
<gene>
    <name evidence="2" type="ORF">IAC96_06020</name>
</gene>
<proteinExistence type="predicted"/>
<feature type="region of interest" description="Disordered" evidence="1">
    <location>
        <begin position="22"/>
        <end position="58"/>
    </location>
</feature>
<comment type="caution">
    <text evidence="2">The sequence shown here is derived from an EMBL/GenBank/DDBJ whole genome shotgun (WGS) entry which is preliminary data.</text>
</comment>
<evidence type="ECO:0000313" key="3">
    <source>
        <dbReference type="Proteomes" id="UP000824201"/>
    </source>
</evidence>
<dbReference type="EMBL" id="DVHN01000067">
    <property type="protein sequence ID" value="HIR88491.1"/>
    <property type="molecule type" value="Genomic_DNA"/>
</dbReference>